<dbReference type="eggNOG" id="COG3378">
    <property type="taxonomic scope" value="Bacteria"/>
</dbReference>
<protein>
    <submittedName>
        <fullName evidence="5">Phage/plasmid primase, P4 family domain-containing protein</fullName>
    </submittedName>
</protein>
<dbReference type="EMBL" id="AGZE01000037">
    <property type="protein sequence ID" value="EKB53728.1"/>
    <property type="molecule type" value="Genomic_DNA"/>
</dbReference>
<dbReference type="SUPFAM" id="SSF52540">
    <property type="entry name" value="P-loop containing nucleoside triphosphate hydrolases"/>
    <property type="match status" value="1"/>
</dbReference>
<comment type="caution">
    <text evidence="5">The sequence shown here is derived from an EMBL/GenBank/DDBJ whole genome shotgun (WGS) entry which is preliminary data.</text>
</comment>
<dbReference type="PATRIC" id="fig|883112.3.peg.1479"/>
<sequence length="798" mass="91980">MIYLFKRIYESVGVMVDNDKSDFDAIADYPPQKIDYTIDANSDKPVPDRVKHQQPYFFSGHLVGSRRTKISTKSKGLIILDIEREKGDSTPLTDEDVIEEVHEVCQQYQYLLYPTINSRPNHARYRLIIEPERPMNEPESIAITEEFMNALSIPTDPSSKDFTRIHGLPVDNGLYEDCRIIVNRGEKVPVKEIKIDDNSLPLTLSKHEGGAYPIEVVEHYMTEYVNKFAEQLKERPYYVAVKMQIIKSFQNNVIDESGAIKAMEILAMGDEKWRQGNLKEFHAEKGNSNIRTEYDFTTIVQMVDGQTDYFILKEDELPKSMKEQYELLHDIGEIWRKERANKDGDSDKAPLMPYLKCARILKRYAKVILIGTEHDKARLAYFDYDKGHYVSSETMMNKLIKAVDYRYKPSDWKNVIEVLRTEVKLKQESDKPYLIPVANGIFNTNEQQLLPFSPKYIFTSKIKTAYNVDATNPCIGDFDFNEWLQSIACNDDEIVTLLWQVINEAINPNHTRNKIGFLIGDGNSGKGTFQTLLQNLIGTENIASLKPPQFADRFSKEMLVGKVCNIGDDISNAYLDEVSDLMSIATGDVVTIEPKGKPVYAVNLKLFCLFSGNSMPNVRNKSQGWHRRMLLIPFNADFNGLYNDPRIKNTFLNNKAILEYVLKTALELQFETFIVPKSVKAEIDKYKFENDFYRAFVEEVFIHENLTRFEKLPLSHIKDLLREYMDETGIRQKLPYHFVNPLIKALNDLTGEVYESKNARYASDYIQTIPSMLFPKVIAPQKQIRSLVRLTEPKDQSA</sequence>
<dbReference type="InterPro" id="IPR051620">
    <property type="entry name" value="ORF904-like_C"/>
</dbReference>
<dbReference type="Pfam" id="PF19263">
    <property type="entry name" value="DUF5906"/>
    <property type="match status" value="1"/>
</dbReference>
<dbReference type="InterPro" id="IPR014818">
    <property type="entry name" value="Phage/plasmid_primase_P4_C"/>
</dbReference>
<dbReference type="STRING" id="883112.HMPREF9707_01481"/>
<keyword evidence="2" id="KW-0378">Hydrolase</keyword>
<proteinExistence type="predicted"/>
<dbReference type="InterPro" id="IPR014015">
    <property type="entry name" value="Helicase_SF3_DNA-vir"/>
</dbReference>
<dbReference type="InterPro" id="IPR006500">
    <property type="entry name" value="Helicase_put_C_phage/plasmid"/>
</dbReference>
<dbReference type="NCBIfam" id="TIGR01613">
    <property type="entry name" value="primase_Cterm"/>
    <property type="match status" value="1"/>
</dbReference>
<evidence type="ECO:0000256" key="1">
    <source>
        <dbReference type="ARBA" id="ARBA00022741"/>
    </source>
</evidence>
<dbReference type="SMART" id="SM00885">
    <property type="entry name" value="D5_N"/>
    <property type="match status" value="1"/>
</dbReference>
<dbReference type="Pfam" id="PF08706">
    <property type="entry name" value="D5_N"/>
    <property type="match status" value="1"/>
</dbReference>
<keyword evidence="3" id="KW-0067">ATP-binding</keyword>
<keyword evidence="1" id="KW-0547">Nucleotide-binding</keyword>
<evidence type="ECO:0000313" key="5">
    <source>
        <dbReference type="EMBL" id="EKB53728.1"/>
    </source>
</evidence>
<evidence type="ECO:0000259" key="4">
    <source>
        <dbReference type="PROSITE" id="PS51206"/>
    </source>
</evidence>
<dbReference type="Proteomes" id="UP000005147">
    <property type="component" value="Unassembled WGS sequence"/>
</dbReference>
<dbReference type="GO" id="GO:0016787">
    <property type="term" value="F:hydrolase activity"/>
    <property type="evidence" value="ECO:0007669"/>
    <property type="project" value="UniProtKB-KW"/>
</dbReference>
<dbReference type="PROSITE" id="PS51206">
    <property type="entry name" value="SF3_HELICASE_1"/>
    <property type="match status" value="1"/>
</dbReference>
<dbReference type="Gene3D" id="3.40.50.300">
    <property type="entry name" value="P-loop containing nucleotide triphosphate hydrolases"/>
    <property type="match status" value="1"/>
</dbReference>
<dbReference type="GO" id="GO:0005524">
    <property type="term" value="F:ATP binding"/>
    <property type="evidence" value="ECO:0007669"/>
    <property type="project" value="UniProtKB-KW"/>
</dbReference>
<reference evidence="5 6" key="1">
    <citation type="submission" date="2012-07" db="EMBL/GenBank/DDBJ databases">
        <title>The Genome Sequence of Facklamia ignava CCUG 37419.</title>
        <authorList>
            <consortium name="The Broad Institute Genome Sequencing Platform"/>
            <person name="Earl A."/>
            <person name="Ward D."/>
            <person name="Feldgarden M."/>
            <person name="Gevers D."/>
            <person name="Huys G."/>
            <person name="Walker B."/>
            <person name="Young S.K."/>
            <person name="Zeng Q."/>
            <person name="Gargeya S."/>
            <person name="Fitzgerald M."/>
            <person name="Haas B."/>
            <person name="Abouelleil A."/>
            <person name="Alvarado L."/>
            <person name="Arachchi H.M."/>
            <person name="Berlin A.M."/>
            <person name="Chapman S.B."/>
            <person name="Goldberg J."/>
            <person name="Griggs A."/>
            <person name="Gujja S."/>
            <person name="Hansen M."/>
            <person name="Howarth C."/>
            <person name="Imamovic A."/>
            <person name="Larimer J."/>
            <person name="McCowen C."/>
            <person name="Montmayeur A."/>
            <person name="Murphy C."/>
            <person name="Neiman D."/>
            <person name="Pearson M."/>
            <person name="Priest M."/>
            <person name="Roberts A."/>
            <person name="Saif S."/>
            <person name="Shea T."/>
            <person name="Sisk P."/>
            <person name="Sykes S."/>
            <person name="Wortman J."/>
            <person name="Nusbaum C."/>
            <person name="Birren B."/>
        </authorList>
    </citation>
    <scope>NUCLEOTIDE SEQUENCE [LARGE SCALE GENOMIC DNA]</scope>
    <source>
        <strain evidence="5 6">CCUG 37419</strain>
    </source>
</reference>
<accession>K1LUQ4</accession>
<dbReference type="AlphaFoldDB" id="K1LUQ4"/>
<evidence type="ECO:0000256" key="2">
    <source>
        <dbReference type="ARBA" id="ARBA00022801"/>
    </source>
</evidence>
<dbReference type="InterPro" id="IPR027417">
    <property type="entry name" value="P-loop_NTPase"/>
</dbReference>
<feature type="domain" description="SF3 helicase" evidence="4">
    <location>
        <begin position="493"/>
        <end position="647"/>
    </location>
</feature>
<dbReference type="PANTHER" id="PTHR35372:SF2">
    <property type="entry name" value="SF3 HELICASE DOMAIN-CONTAINING PROTEIN"/>
    <property type="match status" value="1"/>
</dbReference>
<name>K1LUQ4_9LACT</name>
<gene>
    <name evidence="5" type="ORF">HMPREF9707_01481</name>
</gene>
<dbReference type="HOGENOM" id="CLU_018483_1_0_9"/>
<evidence type="ECO:0000256" key="3">
    <source>
        <dbReference type="ARBA" id="ARBA00022840"/>
    </source>
</evidence>
<dbReference type="InterPro" id="IPR045455">
    <property type="entry name" value="NrS-1_pol-like_helicase"/>
</dbReference>
<evidence type="ECO:0000313" key="6">
    <source>
        <dbReference type="Proteomes" id="UP000005147"/>
    </source>
</evidence>
<organism evidence="5 6">
    <name type="scientific">Falseniella ignava CCUG 37419</name>
    <dbReference type="NCBI Taxonomy" id="883112"/>
    <lineage>
        <taxon>Bacteria</taxon>
        <taxon>Bacillati</taxon>
        <taxon>Bacillota</taxon>
        <taxon>Bacilli</taxon>
        <taxon>Lactobacillales</taxon>
        <taxon>Aerococcaceae</taxon>
        <taxon>Falseniella</taxon>
    </lineage>
</organism>
<dbReference type="PANTHER" id="PTHR35372">
    <property type="entry name" value="ATP BINDING PROTEIN-RELATED"/>
    <property type="match status" value="1"/>
</dbReference>
<keyword evidence="6" id="KW-1185">Reference proteome</keyword>